<dbReference type="RefSeq" id="XP_020636245.2">
    <property type="nucleotide sequence ID" value="XM_020780586.2"/>
</dbReference>
<dbReference type="CDD" id="cd05716">
    <property type="entry name" value="IgV_pIgR_like"/>
    <property type="match status" value="1"/>
</dbReference>
<feature type="chain" id="PRO_5046882647" evidence="5">
    <location>
        <begin position="22"/>
        <end position="204"/>
    </location>
</feature>
<dbReference type="AlphaFoldDB" id="A0A6J0SMM0"/>
<evidence type="ECO:0000256" key="1">
    <source>
        <dbReference type="ARBA" id="ARBA00004370"/>
    </source>
</evidence>
<comment type="subcellular location">
    <subcellularLocation>
        <location evidence="1">Membrane</location>
    </subcellularLocation>
</comment>
<dbReference type="InterPro" id="IPR007110">
    <property type="entry name" value="Ig-like_dom"/>
</dbReference>
<dbReference type="InterPro" id="IPR013783">
    <property type="entry name" value="Ig-like_fold"/>
</dbReference>
<dbReference type="InterPro" id="IPR036179">
    <property type="entry name" value="Ig-like_dom_sf"/>
</dbReference>
<evidence type="ECO:0000313" key="7">
    <source>
        <dbReference type="Proteomes" id="UP001652642"/>
    </source>
</evidence>
<sequence>MKIYFTLWIFFSTDGFTAVLCSNKKIATEGATITVTCLYDIRNYKFSKKYWCKGSSEMTCDILGDTKKFVKWNYKSRLILNDSRRGTFLVIMKQLMTTDSGMYWCGIDRPYRDVMTAMQLEVNKAPEKHKNLKTTTSSTTFSSAEVTTAFPVYSTSNASVSLLSNSTCQHNVKEIHIRNWHLIPWAFLRWLILVILITTFIVTC</sequence>
<dbReference type="GO" id="GO:0004888">
    <property type="term" value="F:transmembrane signaling receptor activity"/>
    <property type="evidence" value="ECO:0007669"/>
    <property type="project" value="TreeGrafter"/>
</dbReference>
<dbReference type="GO" id="GO:0005886">
    <property type="term" value="C:plasma membrane"/>
    <property type="evidence" value="ECO:0007669"/>
    <property type="project" value="TreeGrafter"/>
</dbReference>
<dbReference type="SUPFAM" id="SSF48726">
    <property type="entry name" value="Immunoglobulin"/>
    <property type="match status" value="1"/>
</dbReference>
<keyword evidence="2 4" id="KW-0812">Transmembrane</keyword>
<proteinExistence type="predicted"/>
<evidence type="ECO:0000256" key="2">
    <source>
        <dbReference type="ARBA" id="ARBA00022692"/>
    </source>
</evidence>
<protein>
    <submittedName>
        <fullName evidence="8">CMRF35-like molecule 5 isoform X1</fullName>
    </submittedName>
</protein>
<dbReference type="PANTHER" id="PTHR11860">
    <property type="entry name" value="POLYMERIC-IMMUNOGLOBULIN RECEPTOR"/>
    <property type="match status" value="1"/>
</dbReference>
<feature type="signal peptide" evidence="5">
    <location>
        <begin position="1"/>
        <end position="21"/>
    </location>
</feature>
<dbReference type="KEGG" id="pvt:110072336"/>
<keyword evidence="7" id="KW-1185">Reference proteome</keyword>
<keyword evidence="5" id="KW-0732">Signal</keyword>
<evidence type="ECO:0000256" key="3">
    <source>
        <dbReference type="ARBA" id="ARBA00023136"/>
    </source>
</evidence>
<evidence type="ECO:0000256" key="5">
    <source>
        <dbReference type="SAM" id="SignalP"/>
    </source>
</evidence>
<organism evidence="7 8">
    <name type="scientific">Pogona vitticeps</name>
    <name type="common">central bearded dragon</name>
    <dbReference type="NCBI Taxonomy" id="103695"/>
    <lineage>
        <taxon>Eukaryota</taxon>
        <taxon>Metazoa</taxon>
        <taxon>Chordata</taxon>
        <taxon>Craniata</taxon>
        <taxon>Vertebrata</taxon>
        <taxon>Euteleostomi</taxon>
        <taxon>Lepidosauria</taxon>
        <taxon>Squamata</taxon>
        <taxon>Bifurcata</taxon>
        <taxon>Unidentata</taxon>
        <taxon>Episquamata</taxon>
        <taxon>Toxicofera</taxon>
        <taxon>Iguania</taxon>
        <taxon>Acrodonta</taxon>
        <taxon>Agamidae</taxon>
        <taxon>Amphibolurinae</taxon>
        <taxon>Pogona</taxon>
    </lineage>
</organism>
<dbReference type="Pfam" id="PF07686">
    <property type="entry name" value="V-set"/>
    <property type="match status" value="1"/>
</dbReference>
<dbReference type="PROSITE" id="PS50835">
    <property type="entry name" value="IG_LIKE"/>
    <property type="match status" value="1"/>
</dbReference>
<dbReference type="Proteomes" id="UP001652642">
    <property type="component" value="Chromosome 4"/>
</dbReference>
<dbReference type="PANTHER" id="PTHR11860:SF96">
    <property type="match status" value="1"/>
</dbReference>
<feature type="transmembrane region" description="Helical" evidence="4">
    <location>
        <begin position="182"/>
        <end position="202"/>
    </location>
</feature>
<accession>A0A6J0SMM0</accession>
<evidence type="ECO:0000256" key="4">
    <source>
        <dbReference type="SAM" id="Phobius"/>
    </source>
</evidence>
<dbReference type="Gene3D" id="2.60.40.10">
    <property type="entry name" value="Immunoglobulins"/>
    <property type="match status" value="1"/>
</dbReference>
<name>A0A6J0SMM0_9SAUR</name>
<reference evidence="8" key="1">
    <citation type="submission" date="2025-08" db="UniProtKB">
        <authorList>
            <consortium name="RefSeq"/>
        </authorList>
    </citation>
    <scope>IDENTIFICATION</scope>
</reference>
<gene>
    <name evidence="8" type="primary">LOC110072336</name>
</gene>
<dbReference type="InterPro" id="IPR050671">
    <property type="entry name" value="CD300_family_receptors"/>
</dbReference>
<evidence type="ECO:0000259" key="6">
    <source>
        <dbReference type="PROSITE" id="PS50835"/>
    </source>
</evidence>
<dbReference type="InterPro" id="IPR013106">
    <property type="entry name" value="Ig_V-set"/>
</dbReference>
<dbReference type="InParanoid" id="A0A6J0SMM0"/>
<dbReference type="OrthoDB" id="8920197at2759"/>
<keyword evidence="4" id="KW-1133">Transmembrane helix</keyword>
<dbReference type="GeneID" id="110072336"/>
<feature type="domain" description="Ig-like" evidence="6">
    <location>
        <begin position="53"/>
        <end position="123"/>
    </location>
</feature>
<evidence type="ECO:0000313" key="8">
    <source>
        <dbReference type="RefSeq" id="XP_020636245.2"/>
    </source>
</evidence>
<keyword evidence="3 4" id="KW-0472">Membrane</keyword>